<proteinExistence type="predicted"/>
<keyword evidence="3" id="KW-0540">Nuclease</keyword>
<name>A0A6P4BCN6_ARADU</name>
<dbReference type="Gene3D" id="3.10.20.370">
    <property type="match status" value="1"/>
</dbReference>
<keyword evidence="1" id="KW-0808">Transferase</keyword>
<evidence type="ECO:0000256" key="5">
    <source>
        <dbReference type="ARBA" id="ARBA00022801"/>
    </source>
</evidence>
<protein>
    <submittedName>
        <fullName evidence="9">Uncharacterized protein LOC107465634</fullName>
    </submittedName>
</protein>
<dbReference type="InterPro" id="IPR012337">
    <property type="entry name" value="RNaseH-like_sf"/>
</dbReference>
<reference evidence="9" key="2">
    <citation type="submission" date="2025-08" db="UniProtKB">
        <authorList>
            <consortium name="RefSeq"/>
        </authorList>
    </citation>
    <scope>IDENTIFICATION</scope>
    <source>
        <tissue evidence="9">Whole plant</tissue>
    </source>
</reference>
<dbReference type="GO" id="GO:0003676">
    <property type="term" value="F:nucleic acid binding"/>
    <property type="evidence" value="ECO:0007669"/>
    <property type="project" value="InterPro"/>
</dbReference>
<evidence type="ECO:0000256" key="2">
    <source>
        <dbReference type="ARBA" id="ARBA00022695"/>
    </source>
</evidence>
<evidence type="ECO:0000259" key="7">
    <source>
        <dbReference type="PROSITE" id="PS50994"/>
    </source>
</evidence>
<dbReference type="InterPro" id="IPR043502">
    <property type="entry name" value="DNA/RNA_pol_sf"/>
</dbReference>
<dbReference type="GO" id="GO:0004519">
    <property type="term" value="F:endonuclease activity"/>
    <property type="evidence" value="ECO:0007669"/>
    <property type="project" value="UniProtKB-KW"/>
</dbReference>
<dbReference type="PANTHER" id="PTHR37984:SF5">
    <property type="entry name" value="PROTEIN NYNRIN-LIKE"/>
    <property type="match status" value="1"/>
</dbReference>
<dbReference type="SUPFAM" id="SSF56672">
    <property type="entry name" value="DNA/RNA polymerases"/>
    <property type="match status" value="1"/>
</dbReference>
<dbReference type="RefSeq" id="XP_015940097.1">
    <property type="nucleotide sequence ID" value="XM_016084611.1"/>
</dbReference>
<sequence length="314" mass="36268">MCDASDFVIGAVLGQKKDKLHHVIYYAIKVLNEAQKNYTTTEKELLAIVYVFDKFRQYLIGSKVIVYTDHATLKYGVPKGLVSDGGSHFCNKQMEKLLHKYGVMHKVATPYHPQTNGQAELANRELKRILEKTVGSTRKDWAKKLEDALWAYRTSFKTPIGKSPFQVLYGKSCHLPVELEHKAFWATKLLNLDSQAAGEKRLLQLNELEEFRLEAYENAKIYKKKSKRWHDKRISKKEFKLGQQVLLYNSRLKVFPGKLKSKWTGPYLVTKVLPYGSLELLDEARKSNFTANGHRAKHYLGGHWDKEKEIHKLS</sequence>
<keyword evidence="8" id="KW-1185">Reference proteome</keyword>
<dbReference type="PANTHER" id="PTHR37984">
    <property type="entry name" value="PROTEIN CBG26694"/>
    <property type="match status" value="1"/>
</dbReference>
<dbReference type="PROSITE" id="PS50994">
    <property type="entry name" value="INTEGRASE"/>
    <property type="match status" value="1"/>
</dbReference>
<dbReference type="InterPro" id="IPR050951">
    <property type="entry name" value="Retrovirus_Pol_polyprotein"/>
</dbReference>
<dbReference type="SUPFAM" id="SSF53098">
    <property type="entry name" value="Ribonuclease H-like"/>
    <property type="match status" value="1"/>
</dbReference>
<dbReference type="Gene3D" id="3.30.420.10">
    <property type="entry name" value="Ribonuclease H-like superfamily/Ribonuclease H"/>
    <property type="match status" value="1"/>
</dbReference>
<dbReference type="GO" id="GO:0003964">
    <property type="term" value="F:RNA-directed DNA polymerase activity"/>
    <property type="evidence" value="ECO:0007669"/>
    <property type="project" value="UniProtKB-KW"/>
</dbReference>
<gene>
    <name evidence="9" type="primary">LOC107465634</name>
</gene>
<dbReference type="InterPro" id="IPR036397">
    <property type="entry name" value="RNaseH_sf"/>
</dbReference>
<evidence type="ECO:0000313" key="9">
    <source>
        <dbReference type="RefSeq" id="XP_015940097.1"/>
    </source>
</evidence>
<evidence type="ECO:0000256" key="4">
    <source>
        <dbReference type="ARBA" id="ARBA00022759"/>
    </source>
</evidence>
<evidence type="ECO:0000313" key="8">
    <source>
        <dbReference type="Proteomes" id="UP000515211"/>
    </source>
</evidence>
<dbReference type="FunFam" id="3.10.20.370:FF:000001">
    <property type="entry name" value="Retrovirus-related Pol polyprotein from transposon 17.6-like protein"/>
    <property type="match status" value="1"/>
</dbReference>
<dbReference type="KEGG" id="adu:107465634"/>
<reference evidence="8" key="1">
    <citation type="journal article" date="2016" name="Nat. Genet.">
        <title>The genome sequences of Arachis duranensis and Arachis ipaensis, the diploid ancestors of cultivated peanut.</title>
        <authorList>
            <person name="Bertioli D.J."/>
            <person name="Cannon S.B."/>
            <person name="Froenicke L."/>
            <person name="Huang G."/>
            <person name="Farmer A.D."/>
            <person name="Cannon E.K."/>
            <person name="Liu X."/>
            <person name="Gao D."/>
            <person name="Clevenger J."/>
            <person name="Dash S."/>
            <person name="Ren L."/>
            <person name="Moretzsohn M.C."/>
            <person name="Shirasawa K."/>
            <person name="Huang W."/>
            <person name="Vidigal B."/>
            <person name="Abernathy B."/>
            <person name="Chu Y."/>
            <person name="Niederhuth C.E."/>
            <person name="Umale P."/>
            <person name="Araujo A.C."/>
            <person name="Kozik A."/>
            <person name="Kim K.D."/>
            <person name="Burow M.D."/>
            <person name="Varshney R.K."/>
            <person name="Wang X."/>
            <person name="Zhang X."/>
            <person name="Barkley N."/>
            <person name="Guimaraes P.M."/>
            <person name="Isobe S."/>
            <person name="Guo B."/>
            <person name="Liao B."/>
            <person name="Stalker H.T."/>
            <person name="Schmitz R.J."/>
            <person name="Scheffler B.E."/>
            <person name="Leal-Bertioli S.C."/>
            <person name="Xun X."/>
            <person name="Jackson S.A."/>
            <person name="Michelmore R."/>
            <person name="Ozias-Akins P."/>
        </authorList>
    </citation>
    <scope>NUCLEOTIDE SEQUENCE [LARGE SCALE GENOMIC DNA]</scope>
    <source>
        <strain evidence="8">cv. V14167</strain>
    </source>
</reference>
<dbReference type="InterPro" id="IPR001584">
    <property type="entry name" value="Integrase_cat-core"/>
</dbReference>
<dbReference type="Proteomes" id="UP000515211">
    <property type="component" value="Chromosome 9"/>
</dbReference>
<evidence type="ECO:0000256" key="1">
    <source>
        <dbReference type="ARBA" id="ARBA00022679"/>
    </source>
</evidence>
<keyword evidence="5" id="KW-0378">Hydrolase</keyword>
<dbReference type="Pfam" id="PF17917">
    <property type="entry name" value="RT_RNaseH"/>
    <property type="match status" value="1"/>
</dbReference>
<evidence type="ECO:0000256" key="3">
    <source>
        <dbReference type="ARBA" id="ARBA00022722"/>
    </source>
</evidence>
<keyword evidence="4" id="KW-0255">Endonuclease</keyword>
<evidence type="ECO:0000256" key="6">
    <source>
        <dbReference type="ARBA" id="ARBA00022918"/>
    </source>
</evidence>
<keyword evidence="2" id="KW-0548">Nucleotidyltransferase</keyword>
<dbReference type="GO" id="GO:0016787">
    <property type="term" value="F:hydrolase activity"/>
    <property type="evidence" value="ECO:0007669"/>
    <property type="project" value="UniProtKB-KW"/>
</dbReference>
<feature type="domain" description="Integrase catalytic" evidence="7">
    <location>
        <begin position="1"/>
        <end position="172"/>
    </location>
</feature>
<dbReference type="GeneID" id="107465634"/>
<organism evidence="8 9">
    <name type="scientific">Arachis duranensis</name>
    <name type="common">Wild peanut</name>
    <dbReference type="NCBI Taxonomy" id="130453"/>
    <lineage>
        <taxon>Eukaryota</taxon>
        <taxon>Viridiplantae</taxon>
        <taxon>Streptophyta</taxon>
        <taxon>Embryophyta</taxon>
        <taxon>Tracheophyta</taxon>
        <taxon>Spermatophyta</taxon>
        <taxon>Magnoliopsida</taxon>
        <taxon>eudicotyledons</taxon>
        <taxon>Gunneridae</taxon>
        <taxon>Pentapetalae</taxon>
        <taxon>rosids</taxon>
        <taxon>fabids</taxon>
        <taxon>Fabales</taxon>
        <taxon>Fabaceae</taxon>
        <taxon>Papilionoideae</taxon>
        <taxon>50 kb inversion clade</taxon>
        <taxon>dalbergioids sensu lato</taxon>
        <taxon>Dalbergieae</taxon>
        <taxon>Pterocarpus clade</taxon>
        <taxon>Arachis</taxon>
    </lineage>
</organism>
<keyword evidence="6" id="KW-0695">RNA-directed DNA polymerase</keyword>
<dbReference type="CDD" id="cd09274">
    <property type="entry name" value="RNase_HI_RT_Ty3"/>
    <property type="match status" value="1"/>
</dbReference>
<dbReference type="GO" id="GO:0015074">
    <property type="term" value="P:DNA integration"/>
    <property type="evidence" value="ECO:0007669"/>
    <property type="project" value="InterPro"/>
</dbReference>
<accession>A0A6P4BCN6</accession>
<dbReference type="InterPro" id="IPR041373">
    <property type="entry name" value="RT_RNaseH"/>
</dbReference>
<dbReference type="AlphaFoldDB" id="A0A6P4BCN6"/>